<dbReference type="Pfam" id="PF07002">
    <property type="entry name" value="Copine"/>
    <property type="match status" value="1"/>
</dbReference>
<sequence>MIDYIQHNPLSVNLTELFSRLTNDVICRVALGRKYGIGEEGTKFRSLLLQFGESMASFSIRDFIPWLGWIDGISGLDVQAKRVAKELDVFLDRVIQDHVHSENRDEQNDLVDTLLCIKTEDSIGFPLEMDSIKALILSSCKVMGGKSSKQGSSRYISSSRSSSQQWSHFGYPESAYAQPRTTPQYQFAPPTPGYGGTQAPGARKRVERKYSRIDDHYNSLDQVTAALASAGLESSNLIVGIDFTKSNEWTGARSFNRRSLHHIGDEPNPYEQAIAIIGQTLSSFDEDNMIPCFGFGDASTHDQEVFSFYPDERFCNGFEEVLSRYRELMPHLRLAGPTSFAPIIEMAITIVEQSGGQYHVLVIIADGQVTRSVDTERGQFSSQEKKTIEAIVKASEYPLSIILVGVGDGPWDMMREFDDNIPARAFDNFQFVNFTDIMLKNMDRSRKEAEFALSALMEIPSQYKATIELDILGASRGKAIDRVPLPPPRYGPSSQKTSNTSSSCTTPPSNGGVAPVRSAPPLSSVSDDHTCPICITNAKDMAFGCGHQTCCECGQDLESCPICRSFIQTRIKLY</sequence>
<dbReference type="Pfam" id="PF00067">
    <property type="entry name" value="p450"/>
    <property type="match status" value="1"/>
</dbReference>
<dbReference type="PANTHER" id="PTHR45751">
    <property type="entry name" value="COPINE FAMILY PROTEIN 1"/>
    <property type="match status" value="1"/>
</dbReference>
<feature type="compositionally biased region" description="Low complexity" evidence="2">
    <location>
        <begin position="492"/>
        <end position="509"/>
    </location>
</feature>
<dbReference type="InterPro" id="IPR052079">
    <property type="entry name" value="E3_ligase/Copine_domain"/>
</dbReference>
<gene>
    <name evidence="4" type="primary">RGLG2</name>
    <name evidence="4" type="ORF">SDJN03_16003</name>
</gene>
<feature type="region of interest" description="Disordered" evidence="2">
    <location>
        <begin position="480"/>
        <end position="525"/>
    </location>
</feature>
<evidence type="ECO:0000259" key="3">
    <source>
        <dbReference type="PROSITE" id="PS50089"/>
    </source>
</evidence>
<dbReference type="SMART" id="SM00327">
    <property type="entry name" value="VWA"/>
    <property type="match status" value="1"/>
</dbReference>
<reference evidence="4 5" key="1">
    <citation type="journal article" date="2021" name="Hortic Res">
        <title>The domestication of Cucurbita argyrosperma as revealed by the genome of its wild relative.</title>
        <authorList>
            <person name="Barrera-Redondo J."/>
            <person name="Sanchez-de la Vega G."/>
            <person name="Aguirre-Liguori J.A."/>
            <person name="Castellanos-Morales G."/>
            <person name="Gutierrez-Guerrero Y.T."/>
            <person name="Aguirre-Dugua X."/>
            <person name="Aguirre-Planter E."/>
            <person name="Tenaillon M.I."/>
            <person name="Lira-Saade R."/>
            <person name="Eguiarte L.E."/>
        </authorList>
    </citation>
    <scope>NUCLEOTIDE SEQUENCE [LARGE SCALE GENOMIC DNA]</scope>
    <source>
        <strain evidence="4">JBR-2021</strain>
    </source>
</reference>
<dbReference type="GO" id="GO:0004497">
    <property type="term" value="F:monooxygenase activity"/>
    <property type="evidence" value="ECO:0007669"/>
    <property type="project" value="InterPro"/>
</dbReference>
<keyword evidence="1" id="KW-0479">Metal-binding</keyword>
<dbReference type="PANTHER" id="PTHR45751:SF38">
    <property type="entry name" value="E3 UBIQUITIN-PROTEIN LIGASE RGLG5-LIKE"/>
    <property type="match status" value="1"/>
</dbReference>
<dbReference type="GO" id="GO:0016705">
    <property type="term" value="F:oxidoreductase activity, acting on paired donors, with incorporation or reduction of molecular oxygen"/>
    <property type="evidence" value="ECO:0007669"/>
    <property type="project" value="InterPro"/>
</dbReference>
<organism evidence="4 5">
    <name type="scientific">Cucurbita argyrosperma subsp. sororia</name>
    <dbReference type="NCBI Taxonomy" id="37648"/>
    <lineage>
        <taxon>Eukaryota</taxon>
        <taxon>Viridiplantae</taxon>
        <taxon>Streptophyta</taxon>
        <taxon>Embryophyta</taxon>
        <taxon>Tracheophyta</taxon>
        <taxon>Spermatophyta</taxon>
        <taxon>Magnoliopsida</taxon>
        <taxon>eudicotyledons</taxon>
        <taxon>Gunneridae</taxon>
        <taxon>Pentapetalae</taxon>
        <taxon>rosids</taxon>
        <taxon>fabids</taxon>
        <taxon>Cucurbitales</taxon>
        <taxon>Cucurbitaceae</taxon>
        <taxon>Cucurbiteae</taxon>
        <taxon>Cucurbita</taxon>
    </lineage>
</organism>
<name>A0AAV6MT26_9ROSI</name>
<dbReference type="GO" id="GO:0005634">
    <property type="term" value="C:nucleus"/>
    <property type="evidence" value="ECO:0007669"/>
    <property type="project" value="TreeGrafter"/>
</dbReference>
<comment type="caution">
    <text evidence="4">The sequence shown here is derived from an EMBL/GenBank/DDBJ whole genome shotgun (WGS) entry which is preliminary data.</text>
</comment>
<dbReference type="InterPro" id="IPR001128">
    <property type="entry name" value="Cyt_P450"/>
</dbReference>
<dbReference type="InterPro" id="IPR001841">
    <property type="entry name" value="Znf_RING"/>
</dbReference>
<dbReference type="Proteomes" id="UP000685013">
    <property type="component" value="Chromosome 11"/>
</dbReference>
<dbReference type="AlphaFoldDB" id="A0AAV6MT26"/>
<dbReference type="EMBL" id="JAGKQH010000011">
    <property type="protein sequence ID" value="KAG6587438.1"/>
    <property type="molecule type" value="Genomic_DNA"/>
</dbReference>
<dbReference type="GO" id="GO:0020037">
    <property type="term" value="F:heme binding"/>
    <property type="evidence" value="ECO:0007669"/>
    <property type="project" value="InterPro"/>
</dbReference>
<protein>
    <submittedName>
        <fullName evidence="4">E3 ubiquitin-protein ligase RGLG2</fullName>
    </submittedName>
</protein>
<dbReference type="PROSITE" id="PS50089">
    <property type="entry name" value="ZF_RING_2"/>
    <property type="match status" value="1"/>
</dbReference>
<evidence type="ECO:0000256" key="1">
    <source>
        <dbReference type="PROSITE-ProRule" id="PRU00175"/>
    </source>
</evidence>
<keyword evidence="1" id="KW-0862">Zinc</keyword>
<dbReference type="InterPro" id="IPR002035">
    <property type="entry name" value="VWF_A"/>
</dbReference>
<accession>A0AAV6MT26</accession>
<feature type="non-terminal residue" evidence="4">
    <location>
        <position position="1"/>
    </location>
</feature>
<dbReference type="GO" id="GO:0008270">
    <property type="term" value="F:zinc ion binding"/>
    <property type="evidence" value="ECO:0007669"/>
    <property type="project" value="UniProtKB-KW"/>
</dbReference>
<feature type="domain" description="RING-type" evidence="3">
    <location>
        <begin position="531"/>
        <end position="564"/>
    </location>
</feature>
<dbReference type="Pfam" id="PF13920">
    <property type="entry name" value="zf-C3HC4_3"/>
    <property type="match status" value="1"/>
</dbReference>
<dbReference type="GO" id="GO:0004842">
    <property type="term" value="F:ubiquitin-protein transferase activity"/>
    <property type="evidence" value="ECO:0007669"/>
    <property type="project" value="TreeGrafter"/>
</dbReference>
<dbReference type="InterPro" id="IPR010734">
    <property type="entry name" value="Copine_C"/>
</dbReference>
<proteinExistence type="predicted"/>
<evidence type="ECO:0000313" key="4">
    <source>
        <dbReference type="EMBL" id="KAG6587438.1"/>
    </source>
</evidence>
<keyword evidence="5" id="KW-1185">Reference proteome</keyword>
<evidence type="ECO:0000313" key="5">
    <source>
        <dbReference type="Proteomes" id="UP000685013"/>
    </source>
</evidence>
<dbReference type="GO" id="GO:0005506">
    <property type="term" value="F:iron ion binding"/>
    <property type="evidence" value="ECO:0007669"/>
    <property type="project" value="InterPro"/>
</dbReference>
<evidence type="ECO:0000256" key="2">
    <source>
        <dbReference type="SAM" id="MobiDB-lite"/>
    </source>
</evidence>
<keyword evidence="1" id="KW-0863">Zinc-finger</keyword>
<dbReference type="GO" id="GO:0016567">
    <property type="term" value="P:protein ubiquitination"/>
    <property type="evidence" value="ECO:0007669"/>
    <property type="project" value="TreeGrafter"/>
</dbReference>